<dbReference type="EMBL" id="CM042020">
    <property type="protein sequence ID" value="KAI3821802.1"/>
    <property type="molecule type" value="Genomic_DNA"/>
</dbReference>
<reference evidence="2" key="1">
    <citation type="journal article" date="2022" name="Mol. Ecol. Resour.">
        <title>The genomes of chicory, endive, great burdock and yacon provide insights into Asteraceae palaeo-polyploidization history and plant inulin production.</title>
        <authorList>
            <person name="Fan W."/>
            <person name="Wang S."/>
            <person name="Wang H."/>
            <person name="Wang A."/>
            <person name="Jiang F."/>
            <person name="Liu H."/>
            <person name="Zhao H."/>
            <person name="Xu D."/>
            <person name="Zhang Y."/>
        </authorList>
    </citation>
    <scope>NUCLEOTIDE SEQUENCE [LARGE SCALE GENOMIC DNA]</scope>
    <source>
        <strain evidence="2">cv. Yunnan</strain>
    </source>
</reference>
<sequence length="229" mass="25389">MEISSKLKQAGVVIKNSDLIKKLLDSLPHDRSIQCMLIKRQYVNEASTLSDIINTLKSFEMDIEKRKMNQSGYTKTMAPTNAAFVAPTSSNIAPSPSITIPAMTTAPVTNQQSQPSNESKGNGTASPNPSSEHIALFGLFVNSYQALISGELKAGVSHIEDVFQVDPHDMEEVDLQWQMAMLTLRAKRFMDRTGKKRLGGKWNVPILSPTLYLYLPLLQLPMAKNRPRS</sequence>
<dbReference type="Proteomes" id="UP001056120">
    <property type="component" value="Linkage Group LG03"/>
</dbReference>
<accession>A0ACB9JPU2</accession>
<name>A0ACB9JPU2_9ASTR</name>
<comment type="caution">
    <text evidence="1">The sequence shown here is derived from an EMBL/GenBank/DDBJ whole genome shotgun (WGS) entry which is preliminary data.</text>
</comment>
<proteinExistence type="predicted"/>
<protein>
    <submittedName>
        <fullName evidence="1">Uncharacterized protein</fullName>
    </submittedName>
</protein>
<evidence type="ECO:0000313" key="1">
    <source>
        <dbReference type="EMBL" id="KAI3821802.1"/>
    </source>
</evidence>
<organism evidence="1 2">
    <name type="scientific">Smallanthus sonchifolius</name>
    <dbReference type="NCBI Taxonomy" id="185202"/>
    <lineage>
        <taxon>Eukaryota</taxon>
        <taxon>Viridiplantae</taxon>
        <taxon>Streptophyta</taxon>
        <taxon>Embryophyta</taxon>
        <taxon>Tracheophyta</taxon>
        <taxon>Spermatophyta</taxon>
        <taxon>Magnoliopsida</taxon>
        <taxon>eudicotyledons</taxon>
        <taxon>Gunneridae</taxon>
        <taxon>Pentapetalae</taxon>
        <taxon>asterids</taxon>
        <taxon>campanulids</taxon>
        <taxon>Asterales</taxon>
        <taxon>Asteraceae</taxon>
        <taxon>Asteroideae</taxon>
        <taxon>Heliantheae alliance</taxon>
        <taxon>Millerieae</taxon>
        <taxon>Smallanthus</taxon>
    </lineage>
</organism>
<evidence type="ECO:0000313" key="2">
    <source>
        <dbReference type="Proteomes" id="UP001056120"/>
    </source>
</evidence>
<reference evidence="1 2" key="2">
    <citation type="journal article" date="2022" name="Mol. Ecol. Resour.">
        <title>The genomes of chicory, endive, great burdock and yacon provide insights into Asteraceae paleo-polyploidization history and plant inulin production.</title>
        <authorList>
            <person name="Fan W."/>
            <person name="Wang S."/>
            <person name="Wang H."/>
            <person name="Wang A."/>
            <person name="Jiang F."/>
            <person name="Liu H."/>
            <person name="Zhao H."/>
            <person name="Xu D."/>
            <person name="Zhang Y."/>
        </authorList>
    </citation>
    <scope>NUCLEOTIDE SEQUENCE [LARGE SCALE GENOMIC DNA]</scope>
    <source>
        <strain evidence="2">cv. Yunnan</strain>
        <tissue evidence="1">Leaves</tissue>
    </source>
</reference>
<keyword evidence="2" id="KW-1185">Reference proteome</keyword>
<gene>
    <name evidence="1" type="ORF">L1987_09375</name>
</gene>